<proteinExistence type="predicted"/>
<gene>
    <name evidence="2" type="primary">NCAS0D01500</name>
    <name evidence="2" type="ordered locus">NCAS_0D01500</name>
</gene>
<evidence type="ECO:0000313" key="2">
    <source>
        <dbReference type="EMBL" id="CCC69731.1"/>
    </source>
</evidence>
<keyword evidence="1" id="KW-0472">Membrane</keyword>
<dbReference type="Proteomes" id="UP000001640">
    <property type="component" value="Chromosome 4"/>
</dbReference>
<feature type="transmembrane region" description="Helical" evidence="1">
    <location>
        <begin position="20"/>
        <end position="39"/>
    </location>
</feature>
<evidence type="ECO:0000313" key="3">
    <source>
        <dbReference type="Proteomes" id="UP000001640"/>
    </source>
</evidence>
<dbReference type="GeneID" id="96903339"/>
<keyword evidence="1" id="KW-1133">Transmembrane helix</keyword>
<dbReference type="RefSeq" id="XP_003676094.1">
    <property type="nucleotide sequence ID" value="XM_003676046.1"/>
</dbReference>
<keyword evidence="3" id="KW-1185">Reference proteome</keyword>
<accession>G0VDU2</accession>
<dbReference type="OrthoDB" id="4061674at2759"/>
<sequence>MKLDPKVYQEATRAAKTPHFKYLMLGLVCAATLPTSVYMQRNPPVKTIDKRKSPKGLNSMDSELDDFESFPTFSSIL</sequence>
<keyword evidence="1" id="KW-0812">Transmembrane</keyword>
<evidence type="ECO:0000256" key="1">
    <source>
        <dbReference type="SAM" id="Phobius"/>
    </source>
</evidence>
<dbReference type="OMA" id="TSIYMQQ"/>
<dbReference type="EMBL" id="HE576755">
    <property type="protein sequence ID" value="CCC69731.1"/>
    <property type="molecule type" value="Genomic_DNA"/>
</dbReference>
<reference key="2">
    <citation type="submission" date="2011-08" db="EMBL/GenBank/DDBJ databases">
        <title>Genome sequence of Naumovozyma castellii.</title>
        <authorList>
            <person name="Gordon J.L."/>
            <person name="Armisen D."/>
            <person name="Proux-Wera E."/>
            <person name="OhEigeartaigh S.S."/>
            <person name="Byrne K.P."/>
            <person name="Wolfe K.H."/>
        </authorList>
    </citation>
    <scope>NUCLEOTIDE SEQUENCE</scope>
    <source>
        <strain>Type strain:CBS 4309</strain>
    </source>
</reference>
<dbReference type="AlphaFoldDB" id="G0VDU2"/>
<protein>
    <submittedName>
        <fullName evidence="2">Uncharacterized protein</fullName>
    </submittedName>
</protein>
<organism evidence="2 3">
    <name type="scientific">Naumovozyma castellii</name>
    <name type="common">Yeast</name>
    <name type="synonym">Saccharomyces castellii</name>
    <dbReference type="NCBI Taxonomy" id="27288"/>
    <lineage>
        <taxon>Eukaryota</taxon>
        <taxon>Fungi</taxon>
        <taxon>Dikarya</taxon>
        <taxon>Ascomycota</taxon>
        <taxon>Saccharomycotina</taxon>
        <taxon>Saccharomycetes</taxon>
        <taxon>Saccharomycetales</taxon>
        <taxon>Saccharomycetaceae</taxon>
        <taxon>Naumovozyma</taxon>
    </lineage>
</organism>
<reference evidence="2 3" key="1">
    <citation type="journal article" date="2011" name="Proc. Natl. Acad. Sci. U.S.A.">
        <title>Evolutionary erosion of yeast sex chromosomes by mating-type switching accidents.</title>
        <authorList>
            <person name="Gordon J.L."/>
            <person name="Armisen D."/>
            <person name="Proux-Wera E."/>
            <person name="Oheigeartaigh S.S."/>
            <person name="Byrne K.P."/>
            <person name="Wolfe K.H."/>
        </authorList>
    </citation>
    <scope>NUCLEOTIDE SEQUENCE [LARGE SCALE GENOMIC DNA]</scope>
    <source>
        <strain evidence="3">ATCC 76901 / BCRC 22586 / CBS 4309 / NBRC 1992 / NRRL Y-12630</strain>
    </source>
</reference>
<name>G0VDU2_NAUCA</name>
<dbReference type="KEGG" id="ncs:NCAS_0D01500"/>
<dbReference type="HOGENOM" id="CLU_183906_0_0_1"/>
<dbReference type="InParanoid" id="G0VDU2"/>